<keyword evidence="1" id="KW-1133">Transmembrane helix</keyword>
<dbReference type="RefSeq" id="WP_112575447.1">
    <property type="nucleotide sequence ID" value="NZ_CP043450.1"/>
</dbReference>
<name>A0A5C1HZD2_9SPHI</name>
<keyword evidence="3" id="KW-1185">Reference proteome</keyword>
<feature type="transmembrane region" description="Helical" evidence="1">
    <location>
        <begin position="71"/>
        <end position="89"/>
    </location>
</feature>
<dbReference type="EMBL" id="CP043450">
    <property type="protein sequence ID" value="QEM10258.1"/>
    <property type="molecule type" value="Genomic_DNA"/>
</dbReference>
<gene>
    <name evidence="2" type="ORF">DEO27_009555</name>
</gene>
<accession>A0A5C1HZD2</accession>
<organism evidence="2 3">
    <name type="scientific">Mucilaginibacter rubeus</name>
    <dbReference type="NCBI Taxonomy" id="2027860"/>
    <lineage>
        <taxon>Bacteria</taxon>
        <taxon>Pseudomonadati</taxon>
        <taxon>Bacteroidota</taxon>
        <taxon>Sphingobacteriia</taxon>
        <taxon>Sphingobacteriales</taxon>
        <taxon>Sphingobacteriaceae</taxon>
        <taxon>Mucilaginibacter</taxon>
    </lineage>
</organism>
<feature type="transmembrane region" description="Helical" evidence="1">
    <location>
        <begin position="121"/>
        <end position="140"/>
    </location>
</feature>
<protein>
    <submittedName>
        <fullName evidence="2">Zinc ribbon domain-containing protein</fullName>
    </submittedName>
</protein>
<keyword evidence="1" id="KW-0472">Membrane</keyword>
<evidence type="ECO:0000256" key="1">
    <source>
        <dbReference type="SAM" id="Phobius"/>
    </source>
</evidence>
<reference evidence="2" key="1">
    <citation type="submission" date="2019-08" db="EMBL/GenBank/DDBJ databases">
        <title>Comparative genome analysis confer to the adaptation heavy metal polluted environment.</title>
        <authorList>
            <person name="Li Y."/>
        </authorList>
    </citation>
    <scope>NUCLEOTIDE SEQUENCE [LARGE SCALE GENOMIC DNA]</scope>
    <source>
        <strain evidence="2">P1</strain>
    </source>
</reference>
<dbReference type="Proteomes" id="UP000251402">
    <property type="component" value="Chromosome"/>
</dbReference>
<feature type="transmembrane region" description="Helical" evidence="1">
    <location>
        <begin position="146"/>
        <end position="164"/>
    </location>
</feature>
<dbReference type="KEGG" id="mrub:DEO27_009555"/>
<proteinExistence type="predicted"/>
<dbReference type="OrthoDB" id="1448908at2"/>
<keyword evidence="1" id="KW-0812">Transmembrane</keyword>
<feature type="transmembrane region" description="Helical" evidence="1">
    <location>
        <begin position="95"/>
        <end position="114"/>
    </location>
</feature>
<evidence type="ECO:0000313" key="3">
    <source>
        <dbReference type="Proteomes" id="UP000251402"/>
    </source>
</evidence>
<sequence length="180" mass="20076">MENQIPVAVQLTEKCAHCNADSKAEDTFCTQCGYPLKGTEAEQNKFISERQVEEIDMFTYNKTLRQASNTLYYLAGVFIFAGLIYFFIHKDEVDVVSVVVTNIIMAAIFLVLGAYSKRKPLACLISGLSLYVIVQVLNAIIEPISIAQGIIIKIVIIGYMIKGIKSAMEIEKIRKENNIA</sequence>
<dbReference type="AlphaFoldDB" id="A0A5C1HZD2"/>
<evidence type="ECO:0000313" key="2">
    <source>
        <dbReference type="EMBL" id="QEM10258.1"/>
    </source>
</evidence>